<dbReference type="Proteomes" id="UP001157418">
    <property type="component" value="Unassembled WGS sequence"/>
</dbReference>
<reference evidence="1 2" key="1">
    <citation type="submission" date="2022-01" db="EMBL/GenBank/DDBJ databases">
        <authorList>
            <person name="Xiong W."/>
            <person name="Schranz E."/>
        </authorList>
    </citation>
    <scope>NUCLEOTIDE SEQUENCE [LARGE SCALE GENOMIC DNA]</scope>
</reference>
<gene>
    <name evidence="1" type="ORF">LVIROSA_LOCUS32417</name>
</gene>
<dbReference type="EMBL" id="CAKMRJ010005523">
    <property type="protein sequence ID" value="CAH1446745.1"/>
    <property type="molecule type" value="Genomic_DNA"/>
</dbReference>
<sequence length="67" mass="7378">MTSSRFVFSSGAAGGDDAGVKDLICRYGNPFPEQSLVRDLATNSILSDDFCLLLRSLKGRYCKFVMH</sequence>
<protein>
    <submittedName>
        <fullName evidence="1">Uncharacterized protein</fullName>
    </submittedName>
</protein>
<evidence type="ECO:0000313" key="2">
    <source>
        <dbReference type="Proteomes" id="UP001157418"/>
    </source>
</evidence>
<dbReference type="AlphaFoldDB" id="A0AAU9PB18"/>
<proteinExistence type="predicted"/>
<evidence type="ECO:0000313" key="1">
    <source>
        <dbReference type="EMBL" id="CAH1446745.1"/>
    </source>
</evidence>
<comment type="caution">
    <text evidence="1">The sequence shown here is derived from an EMBL/GenBank/DDBJ whole genome shotgun (WGS) entry which is preliminary data.</text>
</comment>
<accession>A0AAU9PB18</accession>
<keyword evidence="2" id="KW-1185">Reference proteome</keyword>
<organism evidence="1 2">
    <name type="scientific">Lactuca virosa</name>
    <dbReference type="NCBI Taxonomy" id="75947"/>
    <lineage>
        <taxon>Eukaryota</taxon>
        <taxon>Viridiplantae</taxon>
        <taxon>Streptophyta</taxon>
        <taxon>Embryophyta</taxon>
        <taxon>Tracheophyta</taxon>
        <taxon>Spermatophyta</taxon>
        <taxon>Magnoliopsida</taxon>
        <taxon>eudicotyledons</taxon>
        <taxon>Gunneridae</taxon>
        <taxon>Pentapetalae</taxon>
        <taxon>asterids</taxon>
        <taxon>campanulids</taxon>
        <taxon>Asterales</taxon>
        <taxon>Asteraceae</taxon>
        <taxon>Cichorioideae</taxon>
        <taxon>Cichorieae</taxon>
        <taxon>Lactucinae</taxon>
        <taxon>Lactuca</taxon>
    </lineage>
</organism>
<name>A0AAU9PB18_9ASTR</name>